<dbReference type="AlphaFoldDB" id="A0A812LXY2"/>
<evidence type="ECO:0000313" key="1">
    <source>
        <dbReference type="EMBL" id="CAE7251934.1"/>
    </source>
</evidence>
<proteinExistence type="predicted"/>
<dbReference type="Proteomes" id="UP000649617">
    <property type="component" value="Unassembled WGS sequence"/>
</dbReference>
<evidence type="ECO:0000313" key="2">
    <source>
        <dbReference type="Proteomes" id="UP000649617"/>
    </source>
</evidence>
<comment type="caution">
    <text evidence="1">The sequence shown here is derived from an EMBL/GenBank/DDBJ whole genome shotgun (WGS) entry which is preliminary data.</text>
</comment>
<organism evidence="1 2">
    <name type="scientific">Symbiodinium pilosum</name>
    <name type="common">Dinoflagellate</name>
    <dbReference type="NCBI Taxonomy" id="2952"/>
    <lineage>
        <taxon>Eukaryota</taxon>
        <taxon>Sar</taxon>
        <taxon>Alveolata</taxon>
        <taxon>Dinophyceae</taxon>
        <taxon>Suessiales</taxon>
        <taxon>Symbiodiniaceae</taxon>
        <taxon>Symbiodinium</taxon>
    </lineage>
</organism>
<sequence length="53" mass="5401">DGGGALTPGSEAANAWDGDPDTFYDALAASGSFTAAELQQSHHLGAIHFVARK</sequence>
<keyword evidence="2" id="KW-1185">Reference proteome</keyword>
<protein>
    <submittedName>
        <fullName evidence="1">Uncharacterized protein</fullName>
    </submittedName>
</protein>
<gene>
    <name evidence="1" type="ORF">SPIL2461_LOCUS4907</name>
</gene>
<dbReference type="EMBL" id="CAJNIZ010006681">
    <property type="protein sequence ID" value="CAE7251934.1"/>
    <property type="molecule type" value="Genomic_DNA"/>
</dbReference>
<feature type="non-terminal residue" evidence="1">
    <location>
        <position position="1"/>
    </location>
</feature>
<name>A0A812LXY2_SYMPI</name>
<reference evidence="1" key="1">
    <citation type="submission" date="2021-02" db="EMBL/GenBank/DDBJ databases">
        <authorList>
            <person name="Dougan E. K."/>
            <person name="Rhodes N."/>
            <person name="Thang M."/>
            <person name="Chan C."/>
        </authorList>
    </citation>
    <scope>NUCLEOTIDE SEQUENCE</scope>
</reference>
<dbReference type="OrthoDB" id="428156at2759"/>
<accession>A0A812LXY2</accession>
<feature type="non-terminal residue" evidence="1">
    <location>
        <position position="53"/>
    </location>
</feature>